<evidence type="ECO:0000256" key="1">
    <source>
        <dbReference type="SAM" id="MobiDB-lite"/>
    </source>
</evidence>
<gene>
    <name evidence="3" type="ORF">Golax_022012</name>
</gene>
<keyword evidence="2" id="KW-1133">Transmembrane helix</keyword>
<reference evidence="3 4" key="1">
    <citation type="journal article" date="2019" name="Genome Biol. Evol.">
        <title>Insights into the evolution of the New World diploid cottons (Gossypium, subgenus Houzingenia) based on genome sequencing.</title>
        <authorList>
            <person name="Grover C.E."/>
            <person name="Arick M.A. 2nd"/>
            <person name="Thrash A."/>
            <person name="Conover J.L."/>
            <person name="Sanders W.S."/>
            <person name="Peterson D.G."/>
            <person name="Frelichowski J.E."/>
            <person name="Scheffler J.A."/>
            <person name="Scheffler B.E."/>
            <person name="Wendel J.F."/>
        </authorList>
    </citation>
    <scope>NUCLEOTIDE SEQUENCE [LARGE SCALE GENOMIC DNA]</scope>
    <source>
        <strain evidence="3">4</strain>
        <tissue evidence="3">Leaf</tissue>
    </source>
</reference>
<proteinExistence type="predicted"/>
<evidence type="ECO:0000313" key="3">
    <source>
        <dbReference type="EMBL" id="MBA0725422.1"/>
    </source>
</evidence>
<dbReference type="AlphaFoldDB" id="A0A7J9ANB4"/>
<protein>
    <submittedName>
        <fullName evidence="3">Uncharacterized protein</fullName>
    </submittedName>
</protein>
<keyword evidence="2" id="KW-0812">Transmembrane</keyword>
<dbReference type="Proteomes" id="UP000593574">
    <property type="component" value="Unassembled WGS sequence"/>
</dbReference>
<keyword evidence="2" id="KW-0472">Membrane</keyword>
<comment type="caution">
    <text evidence="3">The sequence shown here is derived from an EMBL/GenBank/DDBJ whole genome shotgun (WGS) entry which is preliminary data.</text>
</comment>
<keyword evidence="4" id="KW-1185">Reference proteome</keyword>
<dbReference type="EMBL" id="JABEZV010000011">
    <property type="protein sequence ID" value="MBA0725422.1"/>
    <property type="molecule type" value="Genomic_DNA"/>
</dbReference>
<name>A0A7J9ANB4_9ROSI</name>
<sequence length="169" mass="18443">MSQGLTTIEDPSSEGNNRESSLSNMRVSMQEANTGGFSLKAVEKEKDASIDVIHAWRKAHCSLLLLCPCDIGLRVSSMMITKSFVPIFLTLLLILAIMEADGKRIALEKEREPSNHQLGRKAGVGVKDDIDLTANVGAGEDDSDVALLASLNAVTTSPQRHHFYPNERH</sequence>
<feature type="region of interest" description="Disordered" evidence="1">
    <location>
        <begin position="1"/>
        <end position="22"/>
    </location>
</feature>
<evidence type="ECO:0000256" key="2">
    <source>
        <dbReference type="SAM" id="Phobius"/>
    </source>
</evidence>
<feature type="transmembrane region" description="Helical" evidence="2">
    <location>
        <begin position="83"/>
        <end position="100"/>
    </location>
</feature>
<accession>A0A7J9ANB4</accession>
<evidence type="ECO:0000313" key="4">
    <source>
        <dbReference type="Proteomes" id="UP000593574"/>
    </source>
</evidence>
<organism evidence="3 4">
    <name type="scientific">Gossypium laxum</name>
    <dbReference type="NCBI Taxonomy" id="34288"/>
    <lineage>
        <taxon>Eukaryota</taxon>
        <taxon>Viridiplantae</taxon>
        <taxon>Streptophyta</taxon>
        <taxon>Embryophyta</taxon>
        <taxon>Tracheophyta</taxon>
        <taxon>Spermatophyta</taxon>
        <taxon>Magnoliopsida</taxon>
        <taxon>eudicotyledons</taxon>
        <taxon>Gunneridae</taxon>
        <taxon>Pentapetalae</taxon>
        <taxon>rosids</taxon>
        <taxon>malvids</taxon>
        <taxon>Malvales</taxon>
        <taxon>Malvaceae</taxon>
        <taxon>Malvoideae</taxon>
        <taxon>Gossypium</taxon>
    </lineage>
</organism>